<dbReference type="InterPro" id="IPR037185">
    <property type="entry name" value="EmrE-like"/>
</dbReference>
<protein>
    <submittedName>
        <fullName evidence="3">EamA family transporter</fullName>
    </submittedName>
</protein>
<feature type="transmembrane region" description="Helical" evidence="1">
    <location>
        <begin position="44"/>
        <end position="62"/>
    </location>
</feature>
<feature type="transmembrane region" description="Helical" evidence="1">
    <location>
        <begin position="181"/>
        <end position="200"/>
    </location>
</feature>
<feature type="transmembrane region" description="Helical" evidence="1">
    <location>
        <begin position="12"/>
        <end position="32"/>
    </location>
</feature>
<sequence length="302" mass="31517">MSVNGVHVARRELVIGLSILLVLAWGSTFPVINMALGNGFTPVPLAAARYGLAGLIILPALLRAPRMSPSAWGGFALCGLTGIAAFNVFLNWGEMTVSGSAASLINASTPIMAALMGVFLGREKLTASGWLGSIVALCGVAVVCQASESVTLGWGALLVVGSAFSNAVFNVLQKPLAHRYGALLTMGWVIMAGAFFLLPWLPEALGELRAAPWAGRAEVLWLALVPGLVGFACWAWLLKHVRLSQALLLLYAVPPAAIVEGVVLQGQWPGLETLVGGCIVLGGLALSRLDRPRPTPTLAPEP</sequence>
<dbReference type="Proteomes" id="UP000318709">
    <property type="component" value="Chromosome"/>
</dbReference>
<dbReference type="RefSeq" id="WP_141443379.1">
    <property type="nucleotide sequence ID" value="NZ_CP038231.1"/>
</dbReference>
<evidence type="ECO:0000259" key="2">
    <source>
        <dbReference type="Pfam" id="PF00892"/>
    </source>
</evidence>
<dbReference type="KEGG" id="swf:E3E12_05120"/>
<dbReference type="GO" id="GO:0016020">
    <property type="term" value="C:membrane"/>
    <property type="evidence" value="ECO:0007669"/>
    <property type="project" value="InterPro"/>
</dbReference>
<dbReference type="InterPro" id="IPR052756">
    <property type="entry name" value="Alkyne_AA_exporter"/>
</dbReference>
<keyword evidence="1" id="KW-1133">Transmembrane helix</keyword>
<feature type="transmembrane region" description="Helical" evidence="1">
    <location>
        <begin position="127"/>
        <end position="146"/>
    </location>
</feature>
<feature type="domain" description="EamA" evidence="2">
    <location>
        <begin position="16"/>
        <end position="143"/>
    </location>
</feature>
<name>A0A4Y6UB97_9PROT</name>
<evidence type="ECO:0000313" key="3">
    <source>
        <dbReference type="EMBL" id="QDH13671.1"/>
    </source>
</evidence>
<feature type="transmembrane region" description="Helical" evidence="1">
    <location>
        <begin position="99"/>
        <end position="120"/>
    </location>
</feature>
<evidence type="ECO:0000256" key="1">
    <source>
        <dbReference type="SAM" id="Phobius"/>
    </source>
</evidence>
<keyword evidence="1" id="KW-0812">Transmembrane</keyword>
<dbReference type="AlphaFoldDB" id="A0A4Y6UB97"/>
<organism evidence="3 4">
    <name type="scientific">Formicincola oecophyllae</name>
    <dbReference type="NCBI Taxonomy" id="2558361"/>
    <lineage>
        <taxon>Bacteria</taxon>
        <taxon>Pseudomonadati</taxon>
        <taxon>Pseudomonadota</taxon>
        <taxon>Alphaproteobacteria</taxon>
        <taxon>Acetobacterales</taxon>
        <taxon>Acetobacteraceae</taxon>
        <taxon>Formicincola</taxon>
    </lineage>
</organism>
<keyword evidence="1" id="KW-0472">Membrane</keyword>
<feature type="domain" description="EamA" evidence="2">
    <location>
        <begin position="154"/>
        <end position="287"/>
    </location>
</feature>
<dbReference type="InterPro" id="IPR000620">
    <property type="entry name" value="EamA_dom"/>
</dbReference>
<feature type="transmembrane region" description="Helical" evidence="1">
    <location>
        <begin position="152"/>
        <end position="169"/>
    </location>
</feature>
<reference evidence="3 4" key="1">
    <citation type="submission" date="2019-03" db="EMBL/GenBank/DDBJ databases">
        <title>The complete genome sequence of Swingsia_sp. F3b2 LMG30590(T).</title>
        <authorList>
            <person name="Chua K.-O."/>
            <person name="Chan K.-G."/>
            <person name="See-Too W.-S."/>
        </authorList>
    </citation>
    <scope>NUCLEOTIDE SEQUENCE [LARGE SCALE GENOMIC DNA]</scope>
    <source>
        <strain evidence="3 4">F3b2</strain>
    </source>
</reference>
<dbReference type="PANTHER" id="PTHR12715:SF4">
    <property type="entry name" value="EAMA DOMAIN-CONTAINING PROTEIN"/>
    <property type="match status" value="1"/>
</dbReference>
<dbReference type="PANTHER" id="PTHR12715">
    <property type="entry name" value="TRANSPORTER, DRUG/METABOLITE EXPORTER FAMILY"/>
    <property type="match status" value="1"/>
</dbReference>
<dbReference type="Pfam" id="PF00892">
    <property type="entry name" value="EamA"/>
    <property type="match status" value="2"/>
</dbReference>
<dbReference type="OrthoDB" id="9809509at2"/>
<accession>A0A4Y6UB97</accession>
<feature type="transmembrane region" description="Helical" evidence="1">
    <location>
        <begin position="74"/>
        <end position="93"/>
    </location>
</feature>
<dbReference type="SUPFAM" id="SSF103481">
    <property type="entry name" value="Multidrug resistance efflux transporter EmrE"/>
    <property type="match status" value="2"/>
</dbReference>
<gene>
    <name evidence="3" type="ORF">E3E12_05120</name>
</gene>
<feature type="transmembrane region" description="Helical" evidence="1">
    <location>
        <begin position="220"/>
        <end position="238"/>
    </location>
</feature>
<keyword evidence="4" id="KW-1185">Reference proteome</keyword>
<dbReference type="EMBL" id="CP038231">
    <property type="protein sequence ID" value="QDH13671.1"/>
    <property type="molecule type" value="Genomic_DNA"/>
</dbReference>
<proteinExistence type="predicted"/>
<evidence type="ECO:0000313" key="4">
    <source>
        <dbReference type="Proteomes" id="UP000318709"/>
    </source>
</evidence>